<dbReference type="SUPFAM" id="SSF51905">
    <property type="entry name" value="FAD/NAD(P)-binding domain"/>
    <property type="match status" value="1"/>
</dbReference>
<evidence type="ECO:0000313" key="5">
    <source>
        <dbReference type="EMBL" id="GAA1695312.1"/>
    </source>
</evidence>
<dbReference type="Gene3D" id="3.50.50.60">
    <property type="entry name" value="FAD/NAD(P)-binding domain"/>
    <property type="match status" value="2"/>
</dbReference>
<name>A0ABN2HY57_9ACTN</name>
<evidence type="ECO:0000256" key="1">
    <source>
        <dbReference type="ARBA" id="ARBA00037217"/>
    </source>
</evidence>
<dbReference type="InterPro" id="IPR036188">
    <property type="entry name" value="FAD/NAD-bd_sf"/>
</dbReference>
<evidence type="ECO:0000256" key="3">
    <source>
        <dbReference type="ARBA" id="ARBA00040298"/>
    </source>
</evidence>
<proteinExistence type="predicted"/>
<comment type="subunit">
    <text evidence="2">Interacts with COX5B; this interaction may contribute to localize PYROXD2 to the inner face of the inner mitochondrial membrane.</text>
</comment>
<dbReference type="Pfam" id="PF01593">
    <property type="entry name" value="Amino_oxidase"/>
    <property type="match status" value="1"/>
</dbReference>
<keyword evidence="6" id="KW-1185">Reference proteome</keyword>
<evidence type="ECO:0000259" key="4">
    <source>
        <dbReference type="Pfam" id="PF01593"/>
    </source>
</evidence>
<gene>
    <name evidence="5" type="ORF">GCM10009830_48990</name>
</gene>
<accession>A0ABN2HY57</accession>
<comment type="function">
    <text evidence="1">Probable oxidoreductase that may play a role as regulator of mitochondrial function.</text>
</comment>
<evidence type="ECO:0000256" key="2">
    <source>
        <dbReference type="ARBA" id="ARBA00038825"/>
    </source>
</evidence>
<reference evidence="5 6" key="1">
    <citation type="journal article" date="2019" name="Int. J. Syst. Evol. Microbiol.">
        <title>The Global Catalogue of Microorganisms (GCM) 10K type strain sequencing project: providing services to taxonomists for standard genome sequencing and annotation.</title>
        <authorList>
            <consortium name="The Broad Institute Genomics Platform"/>
            <consortium name="The Broad Institute Genome Sequencing Center for Infectious Disease"/>
            <person name="Wu L."/>
            <person name="Ma J."/>
        </authorList>
    </citation>
    <scope>NUCLEOTIDE SEQUENCE [LARGE SCALE GENOMIC DNA]</scope>
    <source>
        <strain evidence="5 6">JCM 16001</strain>
    </source>
</reference>
<dbReference type="PANTHER" id="PTHR10668">
    <property type="entry name" value="PHYTOENE DEHYDROGENASE"/>
    <property type="match status" value="1"/>
</dbReference>
<comment type="caution">
    <text evidence="5">The sequence shown here is derived from an EMBL/GenBank/DDBJ whole genome shotgun (WGS) entry which is preliminary data.</text>
</comment>
<sequence>MGEVETVDAVVIGAGPNGLVAANLLADAGWDVLVLETEAEPGGAVRTAELAAPGFRADVCSAFYPLGAISPVIAGLRLESFGLRWRSAPDVLAHVLPDGRAAVLSRDLDRTAASLDAFAPGDGDAWRAEFALWRRVREPLVDALLRPFPPVRASTRLLRALGPGDALRFARTAVTTSRRLAEERFAGEGARLLFAGNAMHSGLGPDQSAGALFGWLLSMVGQDAGFPVPEGGAGSLTAALVARLASKGGRIHCGRPASKVLHARGVAVGVRDGEGTPIRARRAVLADTGAPQLYRDLVGVEHLPRRFAADLDAFEWDAATLKVDWALDGPVPWKAAEVAGAGTVHLGADLDDLSRHGLALAAGLDPERPLLLAGQMTTTDPTRSPAGTETLWAYTRLPRGLDWSADQARRRVDRIEEAVERQAPGFRDRVVGRHVSGPRELQDRDRNLDQGAINGGTAAIHQQLVFRPVPGLGRADTPLDRLYLASAAAHPGGAVHGAPGANAARAALVRNGLAGSWYRAGVDRAHRWLYERSAA</sequence>
<dbReference type="InterPro" id="IPR002937">
    <property type="entry name" value="Amino_oxidase"/>
</dbReference>
<dbReference type="Proteomes" id="UP001499851">
    <property type="component" value="Unassembled WGS sequence"/>
</dbReference>
<organism evidence="5 6">
    <name type="scientific">Glycomyces endophyticus</name>
    <dbReference type="NCBI Taxonomy" id="480996"/>
    <lineage>
        <taxon>Bacteria</taxon>
        <taxon>Bacillati</taxon>
        <taxon>Actinomycetota</taxon>
        <taxon>Actinomycetes</taxon>
        <taxon>Glycomycetales</taxon>
        <taxon>Glycomycetaceae</taxon>
        <taxon>Glycomyces</taxon>
    </lineage>
</organism>
<evidence type="ECO:0000313" key="6">
    <source>
        <dbReference type="Proteomes" id="UP001499851"/>
    </source>
</evidence>
<dbReference type="PANTHER" id="PTHR10668:SF105">
    <property type="entry name" value="DEHYDROGENASE-RELATED"/>
    <property type="match status" value="1"/>
</dbReference>
<protein>
    <recommendedName>
        <fullName evidence="3">Pyridine nucleotide-disulfide oxidoreductase domain-containing protein 2</fullName>
    </recommendedName>
</protein>
<dbReference type="EMBL" id="BAAAQF010000034">
    <property type="protein sequence ID" value="GAA1695312.1"/>
    <property type="molecule type" value="Genomic_DNA"/>
</dbReference>
<feature type="domain" description="Amine oxidase" evidence="4">
    <location>
        <begin position="18"/>
        <end position="498"/>
    </location>
</feature>